<evidence type="ECO:0000313" key="9">
    <source>
        <dbReference type="Proteomes" id="UP000229753"/>
    </source>
</evidence>
<dbReference type="InterPro" id="IPR041027">
    <property type="entry name" value="FtsK_alpha"/>
</dbReference>
<evidence type="ECO:0000256" key="1">
    <source>
        <dbReference type="ARBA" id="ARBA00006474"/>
    </source>
</evidence>
<dbReference type="PROSITE" id="PS50901">
    <property type="entry name" value="FTSK"/>
    <property type="match status" value="1"/>
</dbReference>
<feature type="transmembrane region" description="Helical" evidence="6">
    <location>
        <begin position="51"/>
        <end position="74"/>
    </location>
</feature>
<comment type="caution">
    <text evidence="8">The sequence shown here is derived from an EMBL/GenBank/DDBJ whole genome shotgun (WGS) entry which is preliminary data.</text>
</comment>
<evidence type="ECO:0000256" key="3">
    <source>
        <dbReference type="ARBA" id="ARBA00022840"/>
    </source>
</evidence>
<dbReference type="GO" id="GO:0003677">
    <property type="term" value="F:DNA binding"/>
    <property type="evidence" value="ECO:0007669"/>
    <property type="project" value="UniProtKB-KW"/>
</dbReference>
<keyword evidence="6" id="KW-1133">Transmembrane helix</keyword>
<gene>
    <name evidence="8" type="ORF">COY29_06070</name>
</gene>
<dbReference type="InterPro" id="IPR027417">
    <property type="entry name" value="P-loop_NTPase"/>
</dbReference>
<keyword evidence="4" id="KW-0238">DNA-binding</keyword>
<keyword evidence="3 5" id="KW-0067">ATP-binding</keyword>
<evidence type="ECO:0000256" key="6">
    <source>
        <dbReference type="SAM" id="Phobius"/>
    </source>
</evidence>
<feature type="binding site" evidence="5">
    <location>
        <begin position="370"/>
        <end position="377"/>
    </location>
    <ligand>
        <name>ATP</name>
        <dbReference type="ChEBI" id="CHEBI:30616"/>
    </ligand>
</feature>
<dbReference type="Gene3D" id="3.40.50.300">
    <property type="entry name" value="P-loop containing nucleotide triphosphate hydrolases"/>
    <property type="match status" value="1"/>
</dbReference>
<feature type="non-terminal residue" evidence="8">
    <location>
        <position position="499"/>
    </location>
</feature>
<dbReference type="PANTHER" id="PTHR22683">
    <property type="entry name" value="SPORULATION PROTEIN RELATED"/>
    <property type="match status" value="1"/>
</dbReference>
<sequence length="499" mass="54843">MPRGRRRKPFKLKLKPTTLYTFSTVGLFILAGVIILSFSRQGPFLTKLYLILTHYFGWGVIFFPFLLMVAGLMLSRLRWRLAHPNVLVGGLLLLFSSIALSRSGLIGFEMWQNLAFLITSVGAFLFLLGFAFIGLVVFFNTSLEEMLLFLGKIFSLLRKATTRSQLNGKRLPFQIKEQRASERPALKIPTESGKPATVDLEGGKSPLKSLSAEGQVWEYPSLSLLADGLSGKADRGDIKGNAEKIEKTLESFGISARVSEVNLGPAVTQYALEIALGTKLSKVTALANDLALALAAPTGQIRIEAPIPGRSLVGVEVPNRSLEIVSLKRMLTSEQMKRNKSKLSVALGLNVSGEPIIADIGRMPHVLIAGATGSGKSVCIHSFITTFLFRASPAEVRLILIDPKRVELTQYNGIPHLLTPVIIEANKVLSALEWSIQTMDERYKKFAEVGVRNIEAYNELAGFTALPYIVIIIDELADIIMYAPAEVEDKICRIAQMAR</sequence>
<name>A0A2M7TJM4_9BACT</name>
<reference evidence="9" key="1">
    <citation type="submission" date="2017-09" db="EMBL/GenBank/DDBJ databases">
        <title>Depth-based differentiation of microbial function through sediment-hosted aquifers and enrichment of novel symbionts in the deep terrestrial subsurface.</title>
        <authorList>
            <person name="Probst A.J."/>
            <person name="Ladd B."/>
            <person name="Jarett J.K."/>
            <person name="Geller-Mcgrath D.E."/>
            <person name="Sieber C.M.K."/>
            <person name="Emerson J.B."/>
            <person name="Anantharaman K."/>
            <person name="Thomas B.C."/>
            <person name="Malmstrom R."/>
            <person name="Stieglmeier M."/>
            <person name="Klingl A."/>
            <person name="Woyke T."/>
            <person name="Ryan C.M."/>
            <person name="Banfield J.F."/>
        </authorList>
    </citation>
    <scope>NUCLEOTIDE SEQUENCE [LARGE SCALE GENOMIC DNA]</scope>
</reference>
<evidence type="ECO:0000313" key="8">
    <source>
        <dbReference type="EMBL" id="PIZ46789.1"/>
    </source>
</evidence>
<dbReference type="Proteomes" id="UP000229753">
    <property type="component" value="Unassembled WGS sequence"/>
</dbReference>
<evidence type="ECO:0000259" key="7">
    <source>
        <dbReference type="PROSITE" id="PS50901"/>
    </source>
</evidence>
<dbReference type="EMBL" id="PFNO01000204">
    <property type="protein sequence ID" value="PIZ46789.1"/>
    <property type="molecule type" value="Genomic_DNA"/>
</dbReference>
<dbReference type="GO" id="GO:0005524">
    <property type="term" value="F:ATP binding"/>
    <property type="evidence" value="ECO:0007669"/>
    <property type="project" value="UniProtKB-UniRule"/>
</dbReference>
<dbReference type="InterPro" id="IPR002543">
    <property type="entry name" value="FtsK_dom"/>
</dbReference>
<protein>
    <submittedName>
        <fullName evidence="8">DNA translocase FtsK</fullName>
    </submittedName>
</protein>
<dbReference type="PANTHER" id="PTHR22683:SF41">
    <property type="entry name" value="DNA TRANSLOCASE FTSK"/>
    <property type="match status" value="1"/>
</dbReference>
<dbReference type="SUPFAM" id="SSF52540">
    <property type="entry name" value="P-loop containing nucleoside triphosphate hydrolases"/>
    <property type="match status" value="1"/>
</dbReference>
<keyword evidence="6" id="KW-0812">Transmembrane</keyword>
<organism evidence="8 9">
    <name type="scientific">Candidatus Woesebacteria bacterium CG_4_10_14_0_2_um_filter_39_14</name>
    <dbReference type="NCBI Taxonomy" id="1975054"/>
    <lineage>
        <taxon>Bacteria</taxon>
        <taxon>Candidatus Woeseibacteriota</taxon>
    </lineage>
</organism>
<feature type="transmembrane region" description="Helical" evidence="6">
    <location>
        <begin position="20"/>
        <end position="39"/>
    </location>
</feature>
<comment type="similarity">
    <text evidence="1">Belongs to the FtsK/SpoIIIE/SftA family.</text>
</comment>
<dbReference type="AlphaFoldDB" id="A0A2M7TJM4"/>
<evidence type="ECO:0000256" key="5">
    <source>
        <dbReference type="PROSITE-ProRule" id="PRU00289"/>
    </source>
</evidence>
<keyword evidence="6" id="KW-0472">Membrane</keyword>
<dbReference type="Pfam" id="PF01580">
    <property type="entry name" value="FtsK_SpoIIIE"/>
    <property type="match status" value="1"/>
</dbReference>
<feature type="transmembrane region" description="Helical" evidence="6">
    <location>
        <begin position="114"/>
        <end position="139"/>
    </location>
</feature>
<proteinExistence type="inferred from homology"/>
<dbReference type="Gene3D" id="3.30.980.40">
    <property type="match status" value="1"/>
</dbReference>
<feature type="transmembrane region" description="Helical" evidence="6">
    <location>
        <begin position="86"/>
        <end position="108"/>
    </location>
</feature>
<accession>A0A2M7TJM4</accession>
<evidence type="ECO:0000256" key="2">
    <source>
        <dbReference type="ARBA" id="ARBA00022741"/>
    </source>
</evidence>
<feature type="domain" description="FtsK" evidence="7">
    <location>
        <begin position="353"/>
        <end position="499"/>
    </location>
</feature>
<dbReference type="InterPro" id="IPR050206">
    <property type="entry name" value="FtsK/SpoIIIE/SftA"/>
</dbReference>
<keyword evidence="2 5" id="KW-0547">Nucleotide-binding</keyword>
<evidence type="ECO:0000256" key="4">
    <source>
        <dbReference type="ARBA" id="ARBA00023125"/>
    </source>
</evidence>
<dbReference type="Pfam" id="PF17854">
    <property type="entry name" value="FtsK_alpha"/>
    <property type="match status" value="1"/>
</dbReference>